<dbReference type="InterPro" id="IPR048381">
    <property type="entry name" value="GDH_C"/>
</dbReference>
<gene>
    <name evidence="5" type="ORF">NBM05_10640</name>
</gene>
<keyword evidence="6" id="KW-1185">Reference proteome</keyword>
<evidence type="ECO:0000259" key="2">
    <source>
        <dbReference type="Pfam" id="PF05088"/>
    </source>
</evidence>
<sequence length="1161" mass="125750">MTSTPTFSISDETFEDVVDPSAVRELTGDDPAPVAVRLHRREDAASTELGGQSEHRLRLYLKSPRALSELLPVLEDLGLRVVDQRPLQLTGEDGSTFQLYDFGVGFPHGVEAEDVLGLFEEALGAVLSGRAASDALNRLVLAESLPWRTVAVLRAYTRYLIQLGAGYGEDFMADALLRNPGVTRLLVEIFAAGLDPERDGDREARLVERRRLRGEIGEALDDVPGLEEDRFLRIMADAVLATVRTNAYLDHASIALKMLPREIAAAPAPRPAYEIWVSAPRVEGTHLRFGKVARGGLRWSDRPHDFRTEVLGLVKAQQSKNAVIIPEGAKGGFFPRWAPDRDADPEGYQREGRAAYSLFIGSLLDVTDNRAAGEGDESSVVTPDGVVALDGPDDYLVVAADKGTATFSDLANSISADYGFWLGDAFASGGSVGFDHKQMGITARGAWESVKRHFAARGVDCQREDFTAIGIGGMAGDVFGNGMLRSEHTRLIAAFDTRHIFLDPAPDAAASFAERKRLFELPRAYWSDYDESSISAGGGVYPRSAKSIEIGEEVREALGLDDSVRELAPADLVSAILRAPADLLYTGGAGTYVKATDEDQSDAGDRANDPLRIDASELRVAVIGEGGNLGLTQRARIEAARRGILVNTDAIDNSAGVETSDREVNLKILVDRLVADGELTRDERAAFIEQQVEEVAGLVLRTNREQNVLLQAERLGTRPTNSTAERFMAHLEEHGGLDREVELLPSDEELAARRAAGEPLTSPELAVLTAYSKTDLSRSLLEGGFGADPWLDEILLEYFPAAVGERYAGRFGEHPLRREIICTRVANDVVDTAGIVFVHRVVEETGASPATVAHAFIVAREIFGLRELMELHRGIAPTADPEGWSAVIRDLQRFTDRAVRWVIAEGTLSAAAAAARGGAAGEPASTRGDDSPLGPDDDASFGRDDDSSAAGGDDSSPESPIREVLGRFEGVASLVEELPDLVADDAAASIHERARRAAGWEVPAALVDRWASIWQSLSLLDVVEITRASGYSLREAALLYFAVYERFRVRNIALAITELPRTGRWDSIARSAQRADLYEATAELTLAIALDNDEAGVERGGDVAGAARALAKWEESHRVRMPAIRRLTEEMPEEIDAYASGARPVDLATLSVAVRTLREMA</sequence>
<dbReference type="RefSeq" id="WP_254167142.1">
    <property type="nucleotide sequence ID" value="NZ_JANAFB010000026.1"/>
</dbReference>
<dbReference type="InterPro" id="IPR049064">
    <property type="entry name" value="NAD_Glu_DH_ACT3"/>
</dbReference>
<dbReference type="InterPro" id="IPR046346">
    <property type="entry name" value="Aminoacid_DH-like_N_sf"/>
</dbReference>
<evidence type="ECO:0000256" key="1">
    <source>
        <dbReference type="SAM" id="MobiDB-lite"/>
    </source>
</evidence>
<evidence type="ECO:0000259" key="3">
    <source>
        <dbReference type="Pfam" id="PF21074"/>
    </source>
</evidence>
<feature type="region of interest" description="Disordered" evidence="1">
    <location>
        <begin position="919"/>
        <end position="961"/>
    </location>
</feature>
<name>A0A9X2KLR4_9MICC</name>
<dbReference type="GO" id="GO:0004352">
    <property type="term" value="F:glutamate dehydrogenase (NAD+) activity"/>
    <property type="evidence" value="ECO:0007669"/>
    <property type="project" value="InterPro"/>
</dbReference>
<organism evidence="5 6">
    <name type="scientific">Rothia santali</name>
    <dbReference type="NCBI Taxonomy" id="2949643"/>
    <lineage>
        <taxon>Bacteria</taxon>
        <taxon>Bacillati</taxon>
        <taxon>Actinomycetota</taxon>
        <taxon>Actinomycetes</taxon>
        <taxon>Micrococcales</taxon>
        <taxon>Micrococcaceae</taxon>
        <taxon>Rothia</taxon>
    </lineage>
</organism>
<dbReference type="Proteomes" id="UP001139502">
    <property type="component" value="Unassembled WGS sequence"/>
</dbReference>
<reference evidence="5" key="1">
    <citation type="submission" date="2022-06" db="EMBL/GenBank/DDBJ databases">
        <title>Rothia sp. isolated from sandalwood seedling.</title>
        <authorList>
            <person name="Tuikhar N."/>
            <person name="Kirdat K."/>
            <person name="Thorat V."/>
            <person name="Swetha P."/>
            <person name="Padma S."/>
            <person name="Sundararaj R."/>
            <person name="Yadav A."/>
        </authorList>
    </citation>
    <scope>NUCLEOTIDE SEQUENCE</scope>
    <source>
        <strain evidence="5">AR01</strain>
    </source>
</reference>
<dbReference type="Pfam" id="PF21077">
    <property type="entry name" value="GDH_ACT3"/>
    <property type="match status" value="1"/>
</dbReference>
<comment type="caution">
    <text evidence="5">The sequence shown here is derived from an EMBL/GenBank/DDBJ whole genome shotgun (WGS) entry which is preliminary data.</text>
</comment>
<evidence type="ECO:0000313" key="5">
    <source>
        <dbReference type="EMBL" id="MCP3426446.1"/>
    </source>
</evidence>
<proteinExistence type="predicted"/>
<dbReference type="InterPro" id="IPR036291">
    <property type="entry name" value="NAD(P)-bd_dom_sf"/>
</dbReference>
<protein>
    <submittedName>
        <fullName evidence="5">NAD-glutamate dehydrogenase</fullName>
    </submittedName>
</protein>
<dbReference type="InterPro" id="IPR049056">
    <property type="entry name" value="NAD_Glu_DH_HM3"/>
</dbReference>
<dbReference type="AlphaFoldDB" id="A0A9X2KLR4"/>
<accession>A0A9X2KLR4</accession>
<dbReference type="GO" id="GO:0006538">
    <property type="term" value="P:L-glutamate catabolic process"/>
    <property type="evidence" value="ECO:0007669"/>
    <property type="project" value="InterPro"/>
</dbReference>
<feature type="domain" description="NAD-glutamate dehydrogenase ACT3" evidence="4">
    <location>
        <begin position="34"/>
        <end position="110"/>
    </location>
</feature>
<dbReference type="Pfam" id="PF21074">
    <property type="entry name" value="GDH_C"/>
    <property type="match status" value="2"/>
</dbReference>
<dbReference type="PANTHER" id="PTHR43403">
    <property type="entry name" value="NAD-SPECIFIC GLUTAMATE DEHYDROGENASE"/>
    <property type="match status" value="1"/>
</dbReference>
<dbReference type="Pfam" id="PF05088">
    <property type="entry name" value="Bac_GDH_CD"/>
    <property type="match status" value="1"/>
</dbReference>
<feature type="domain" description="NAD-specific glutamate dehydrogenase C-terminal" evidence="3">
    <location>
        <begin position="960"/>
        <end position="1158"/>
    </location>
</feature>
<evidence type="ECO:0000313" key="6">
    <source>
        <dbReference type="Proteomes" id="UP001139502"/>
    </source>
</evidence>
<dbReference type="SUPFAM" id="SSF51735">
    <property type="entry name" value="NAD(P)-binding Rossmann-fold domains"/>
    <property type="match status" value="1"/>
</dbReference>
<dbReference type="InterPro" id="IPR007780">
    <property type="entry name" value="NAD_Glu_DH_bac"/>
</dbReference>
<evidence type="ECO:0000259" key="4">
    <source>
        <dbReference type="Pfam" id="PF21077"/>
    </source>
</evidence>
<feature type="domain" description="NAD-specific glutamate dehydrogenase C-terminal" evidence="3">
    <location>
        <begin position="757"/>
        <end position="907"/>
    </location>
</feature>
<dbReference type="PANTHER" id="PTHR43403:SF1">
    <property type="entry name" value="NAD-SPECIFIC GLUTAMATE DEHYDROGENASE"/>
    <property type="match status" value="1"/>
</dbReference>
<feature type="domain" description="NAD-glutamate dehydrogenase catalytic" evidence="2">
    <location>
        <begin position="216"/>
        <end position="711"/>
    </location>
</feature>
<dbReference type="EMBL" id="JANAFB010000026">
    <property type="protein sequence ID" value="MCP3426446.1"/>
    <property type="molecule type" value="Genomic_DNA"/>
</dbReference>
<dbReference type="Gene3D" id="3.40.50.720">
    <property type="entry name" value="NAD(P)-binding Rossmann-like Domain"/>
    <property type="match status" value="1"/>
</dbReference>
<dbReference type="Pfam" id="PF21078">
    <property type="entry name" value="GDH_HM3"/>
    <property type="match status" value="1"/>
</dbReference>
<dbReference type="InterPro" id="IPR028971">
    <property type="entry name" value="NAD-GDH_cat"/>
</dbReference>
<dbReference type="SUPFAM" id="SSF53223">
    <property type="entry name" value="Aminoacid dehydrogenase-like, N-terminal domain"/>
    <property type="match status" value="1"/>
</dbReference>
<dbReference type="GO" id="GO:0004069">
    <property type="term" value="F:L-aspartate:2-oxoglutarate aminotransferase activity"/>
    <property type="evidence" value="ECO:0007669"/>
    <property type="project" value="InterPro"/>
</dbReference>